<organism evidence="3 4">
    <name type="scientific">Spartinivicinus poritis</name>
    <dbReference type="NCBI Taxonomy" id="2994640"/>
    <lineage>
        <taxon>Bacteria</taxon>
        <taxon>Pseudomonadati</taxon>
        <taxon>Pseudomonadota</taxon>
        <taxon>Gammaproteobacteria</taxon>
        <taxon>Oceanospirillales</taxon>
        <taxon>Zooshikellaceae</taxon>
        <taxon>Spartinivicinus</taxon>
    </lineage>
</organism>
<evidence type="ECO:0000259" key="2">
    <source>
        <dbReference type="Pfam" id="PF01266"/>
    </source>
</evidence>
<evidence type="ECO:0000313" key="3">
    <source>
        <dbReference type="EMBL" id="MDE1462003.1"/>
    </source>
</evidence>
<dbReference type="Gene3D" id="3.50.50.60">
    <property type="entry name" value="FAD/NAD(P)-binding domain"/>
    <property type="match status" value="1"/>
</dbReference>
<evidence type="ECO:0000313" key="4">
    <source>
        <dbReference type="Proteomes" id="UP001528823"/>
    </source>
</evidence>
<dbReference type="InterPro" id="IPR006076">
    <property type="entry name" value="FAD-dep_OxRdtase"/>
</dbReference>
<dbReference type="Gene3D" id="3.30.9.10">
    <property type="entry name" value="D-Amino Acid Oxidase, subunit A, domain 2"/>
    <property type="match status" value="1"/>
</dbReference>
<feature type="domain" description="FAD dependent oxidoreductase" evidence="2">
    <location>
        <begin position="3"/>
        <end position="192"/>
    </location>
</feature>
<evidence type="ECO:0000256" key="1">
    <source>
        <dbReference type="ARBA" id="ARBA00023002"/>
    </source>
</evidence>
<dbReference type="Proteomes" id="UP001528823">
    <property type="component" value="Unassembled WGS sequence"/>
</dbReference>
<dbReference type="SUPFAM" id="SSF51971">
    <property type="entry name" value="Nucleotide-binding domain"/>
    <property type="match status" value="1"/>
</dbReference>
<proteinExistence type="predicted"/>
<keyword evidence="1" id="KW-0560">Oxidoreductase</keyword>
<dbReference type="InterPro" id="IPR036188">
    <property type="entry name" value="FAD/NAD-bd_sf"/>
</dbReference>
<name>A0ABT5U6K1_9GAMM</name>
<dbReference type="Pfam" id="PF01266">
    <property type="entry name" value="DAO"/>
    <property type="match status" value="1"/>
</dbReference>
<reference evidence="3 4" key="1">
    <citation type="submission" date="2022-11" db="EMBL/GenBank/DDBJ databases">
        <title>Spartinivicinus poritis sp. nov., isolated from scleractinian coral Porites lutea.</title>
        <authorList>
            <person name="Zhang G."/>
            <person name="Cai L."/>
            <person name="Wei Q."/>
        </authorList>
    </citation>
    <scope>NUCLEOTIDE SEQUENCE [LARGE SCALE GENOMIC DNA]</scope>
    <source>
        <strain evidence="3 4">A2-2</strain>
    </source>
</reference>
<comment type="caution">
    <text evidence="3">The sequence shown here is derived from an EMBL/GenBank/DDBJ whole genome shotgun (WGS) entry which is preliminary data.</text>
</comment>
<keyword evidence="4" id="KW-1185">Reference proteome</keyword>
<protein>
    <submittedName>
        <fullName evidence="3">FAD-dependent oxidoreductase</fullName>
    </submittedName>
</protein>
<sequence>MNVAIIGAGIYGCHLALSLKNNNINIDLYDMADDIFAGASTYNSFRIHKGYHYPRSSKTRNLCKKDEAEFVARYAELVQPESTNPKIFCVASDSCTLIDFETMKIIMRGAGLPFDELSLQQLKYYGFENIEGGFIVNESILLVDKAKKWFKDQLEKAGVCLKLNTYLSEVQQRSAIELEVAGKVYDFVINCTYNQSIHYNSLMYKYHYDLCFSLVVASKLNEVYKKPYSFGIFDGAYPSLEPFGYNDLPDKYVRYTGTNLFQLFHVKYTSIKKYNNIHEARKAYNKPLSSSELKAVTKKMLDHTCYFYPKFNHEFEIIDYTLSLKTKVDDLSDNRPLIVCQDFSKHRRLIQVFSSKLTSVISAERAVKNIITKEY</sequence>
<dbReference type="RefSeq" id="WP_274688362.1">
    <property type="nucleotide sequence ID" value="NZ_JAPMOU010000008.1"/>
</dbReference>
<gene>
    <name evidence="3" type="ORF">ORQ98_08470</name>
</gene>
<accession>A0ABT5U6K1</accession>
<dbReference type="EMBL" id="JAPMOU010000008">
    <property type="protein sequence ID" value="MDE1462003.1"/>
    <property type="molecule type" value="Genomic_DNA"/>
</dbReference>